<dbReference type="EMBL" id="CP022098">
    <property type="protein sequence ID" value="ATB35669.1"/>
    <property type="molecule type" value="Genomic_DNA"/>
</dbReference>
<evidence type="ECO:0000313" key="1">
    <source>
        <dbReference type="EMBL" id="ATB35669.1"/>
    </source>
</evidence>
<dbReference type="Proteomes" id="UP000217257">
    <property type="component" value="Chromosome"/>
</dbReference>
<dbReference type="AlphaFoldDB" id="A0A250IV88"/>
<dbReference type="KEGG" id="cfus:CYFUS_001083"/>
<gene>
    <name evidence="1" type="ORF">CYFUS_001083</name>
</gene>
<proteinExistence type="predicted"/>
<reference evidence="1 2" key="1">
    <citation type="submission" date="2017-06" db="EMBL/GenBank/DDBJ databases">
        <title>Sequencing and comparative analysis of myxobacterial genomes.</title>
        <authorList>
            <person name="Rupp O."/>
            <person name="Goesmann A."/>
            <person name="Sogaard-Andersen L."/>
        </authorList>
    </citation>
    <scope>NUCLEOTIDE SEQUENCE [LARGE SCALE GENOMIC DNA]</scope>
    <source>
        <strain evidence="1 2">DSM 52655</strain>
    </source>
</reference>
<evidence type="ECO:0000313" key="2">
    <source>
        <dbReference type="Proteomes" id="UP000217257"/>
    </source>
</evidence>
<dbReference type="RefSeq" id="WP_157758253.1">
    <property type="nucleotide sequence ID" value="NZ_CP022098.1"/>
</dbReference>
<accession>A0A250IV88</accession>
<organism evidence="1 2">
    <name type="scientific">Cystobacter fuscus</name>
    <dbReference type="NCBI Taxonomy" id="43"/>
    <lineage>
        <taxon>Bacteria</taxon>
        <taxon>Pseudomonadati</taxon>
        <taxon>Myxococcota</taxon>
        <taxon>Myxococcia</taxon>
        <taxon>Myxococcales</taxon>
        <taxon>Cystobacterineae</taxon>
        <taxon>Archangiaceae</taxon>
        <taxon>Cystobacter</taxon>
    </lineage>
</organism>
<name>A0A250IV88_9BACT</name>
<protein>
    <submittedName>
        <fullName evidence="1">Uncharacterized protein</fullName>
    </submittedName>
</protein>
<sequence length="53" mass="5779">MGFLIGFGLFFLVILFTIVFGGVSKLGDRRVALEGRPTRDQRLPTQQGASVVP</sequence>